<dbReference type="FunFam" id="1.25.40.430:FF:000003">
    <property type="entry name" value="Checkpoint serine/threonine-protein kinase BUB1"/>
    <property type="match status" value="1"/>
</dbReference>
<feature type="compositionally biased region" description="Polar residues" evidence="5">
    <location>
        <begin position="560"/>
        <end position="575"/>
    </location>
</feature>
<dbReference type="GO" id="GO:0004672">
    <property type="term" value="F:protein kinase activity"/>
    <property type="evidence" value="ECO:0007669"/>
    <property type="project" value="InterPro"/>
</dbReference>
<protein>
    <submittedName>
        <fullName evidence="8">Uncharacterized protein</fullName>
    </submittedName>
</protein>
<feature type="region of interest" description="Disordered" evidence="5">
    <location>
        <begin position="206"/>
        <end position="317"/>
    </location>
</feature>
<dbReference type="Pfam" id="PF08311">
    <property type="entry name" value="Mad3_BUB1_I"/>
    <property type="match status" value="1"/>
</dbReference>
<dbReference type="InterPro" id="IPR011009">
    <property type="entry name" value="Kinase-like_dom_sf"/>
</dbReference>
<dbReference type="InterPro" id="IPR015661">
    <property type="entry name" value="Bub1/Mad3"/>
</dbReference>
<feature type="region of interest" description="Disordered" evidence="5">
    <location>
        <begin position="644"/>
        <end position="673"/>
    </location>
</feature>
<dbReference type="Proteomes" id="UP000799302">
    <property type="component" value="Unassembled WGS sequence"/>
</dbReference>
<evidence type="ECO:0000259" key="7">
    <source>
        <dbReference type="PROSITE" id="PS51489"/>
    </source>
</evidence>
<dbReference type="Pfam" id="PF08171">
    <property type="entry name" value="Mad3_BUB1_II"/>
    <property type="match status" value="1"/>
</dbReference>
<dbReference type="GO" id="GO:0051754">
    <property type="term" value="P:meiotic sister chromatid cohesion, centromeric"/>
    <property type="evidence" value="ECO:0007669"/>
    <property type="project" value="TreeGrafter"/>
</dbReference>
<dbReference type="GO" id="GO:0005524">
    <property type="term" value="F:ATP binding"/>
    <property type="evidence" value="ECO:0007669"/>
    <property type="project" value="InterPro"/>
</dbReference>
<dbReference type="InterPro" id="IPR012572">
    <property type="entry name" value="Mad3/Bub1_II"/>
</dbReference>
<dbReference type="InterPro" id="IPR008271">
    <property type="entry name" value="Ser/Thr_kinase_AS"/>
</dbReference>
<feature type="compositionally biased region" description="Polar residues" evidence="5">
    <location>
        <begin position="648"/>
        <end position="657"/>
    </location>
</feature>
<dbReference type="SMART" id="SM00220">
    <property type="entry name" value="S_TKc"/>
    <property type="match status" value="1"/>
</dbReference>
<sequence>MADCDDIVDFEVIETQKENIQSIPGGRSAKQLSQLLSPVPSTGTKLDDQVTLSQSQELKQTIRQEFEKELENVDDADDPLEIYDRYIKWSMSAYPSAQATSESGLLPLVERATKSFLSSSMYKNDPRYLKIWLLYIRLFSDSPRETYAFLAKHSIGESLALFYEEYAAWLEAQGRWAQAEEVFANGVDNEARPKERLLRKYAEFQQRRETKAANDGPTSPALPRMRPALAKKSDPFVAGEEDPQAADRAASQVKAARSTKPGKSKLAVFADGEGSPEASGSGASCSGPGWESIGSIADRKKENSHEAKPWAGEKLDGGKKLAGPKMMVFKDTSLGNLSNENMSLQNAKPGLERITIDAKGRKQYVFADLESVYPNGAGGEKEEFCFEELRARRRGLLHKDWGIKTASSSKRSQKSADANATCQLDLPKPEPKQQEIAPLIDFSDENNENNENKTPGDIPTTVPLKLDSPVRVSKKSKKEDKANRTRKIKIEQVEIKGETQTVQLNLDSPSGPTKVRRKRPEATMTICTKEAMNEVYDIFNQTLSAAGAITTEQEQEDTDNFTGDYTSASESTGTGHLSVGASEYGDDTMADFTTSSRVDTDAESVTGQMTVDSEFSEYSVASTSAIVEVDEDDEDLSVVEVPSHGLVSEQSTSQAQEQYPEEEMETPTSPTGGNATDYFDNGGQGDVMVPMPYRTGKAAGRLPFMTPIVEKTESSLGAITAGGEKTFASMKTPSRQNHIGTMPEIEDDETGPLSSPFQESFENKENDNGKIPQPALTRLVGRTKQPLEESKSHAVATLKETERDAMKKGPIILDAQCNPIDTNIRNTVISQLRPSLNTYTGFFDSRGSSAGQGPEIRKYTKTSAKRETTSSPPTLDFNGCKRTYTIRRELGRGAFAPVYLADSELREEEDHHDFGVQRQEQEVIKMEDPPTSWEFYIIRQAKRRLGVARPSESIVEVHEMHLFDDECYLIEEYRNQGTLLDAINISRAESNGGAMDEQLAMFFTVELFRTVEALHSKGIIHGDIKPDNMLIRLDNSSSIDTAWSPQYSGNGNGGWSDKGLLLIDFGRGIDMRVFKPDVQFIADWKTSEADCAEMREMRPWTFQVDYHGLAGVIHSLLFGKYMETVAERGASLGAGATKTYRIREGLKRYWQTELWAESFDVLLNPLMHLEGEEGRKLPMVNSLRGPREKMETYLESNSEKGVGLKGLLRRLESGLREKRK</sequence>
<dbReference type="GO" id="GO:0007094">
    <property type="term" value="P:mitotic spindle assembly checkpoint signaling"/>
    <property type="evidence" value="ECO:0007669"/>
    <property type="project" value="InterPro"/>
</dbReference>
<evidence type="ECO:0000256" key="2">
    <source>
        <dbReference type="ARBA" id="ARBA00022454"/>
    </source>
</evidence>
<dbReference type="Pfam" id="PF00069">
    <property type="entry name" value="Pkinase"/>
    <property type="match status" value="1"/>
</dbReference>
<reference evidence="8" key="1">
    <citation type="journal article" date="2020" name="Stud. Mycol.">
        <title>101 Dothideomycetes genomes: a test case for predicting lifestyles and emergence of pathogens.</title>
        <authorList>
            <person name="Haridas S."/>
            <person name="Albert R."/>
            <person name="Binder M."/>
            <person name="Bloem J."/>
            <person name="Labutti K."/>
            <person name="Salamov A."/>
            <person name="Andreopoulos B."/>
            <person name="Baker S."/>
            <person name="Barry K."/>
            <person name="Bills G."/>
            <person name="Bluhm B."/>
            <person name="Cannon C."/>
            <person name="Castanera R."/>
            <person name="Culley D."/>
            <person name="Daum C."/>
            <person name="Ezra D."/>
            <person name="Gonzalez J."/>
            <person name="Henrissat B."/>
            <person name="Kuo A."/>
            <person name="Liang C."/>
            <person name="Lipzen A."/>
            <person name="Lutzoni F."/>
            <person name="Magnuson J."/>
            <person name="Mondo S."/>
            <person name="Nolan M."/>
            <person name="Ohm R."/>
            <person name="Pangilinan J."/>
            <person name="Park H.-J."/>
            <person name="Ramirez L."/>
            <person name="Alfaro M."/>
            <person name="Sun H."/>
            <person name="Tritt A."/>
            <person name="Yoshinaga Y."/>
            <person name="Zwiers L.-H."/>
            <person name="Turgeon B."/>
            <person name="Goodwin S."/>
            <person name="Spatafora J."/>
            <person name="Crous P."/>
            <person name="Grigoriev I."/>
        </authorList>
    </citation>
    <scope>NUCLEOTIDE SEQUENCE</scope>
    <source>
        <strain evidence="8">CBS 115976</strain>
    </source>
</reference>
<evidence type="ECO:0000259" key="6">
    <source>
        <dbReference type="PROSITE" id="PS50011"/>
    </source>
</evidence>
<dbReference type="PROSITE" id="PS51489">
    <property type="entry name" value="BUB1_N"/>
    <property type="match status" value="1"/>
</dbReference>
<feature type="compositionally biased region" description="Polar residues" evidence="5">
    <location>
        <begin position="405"/>
        <end position="422"/>
    </location>
</feature>
<accession>A0A6A6TX61</accession>
<comment type="subcellular location">
    <subcellularLocation>
        <location evidence="1">Chromosome</location>
        <location evidence="1">Centromere</location>
        <location evidence="1">Kinetochore</location>
    </subcellularLocation>
</comment>
<dbReference type="EMBL" id="MU004242">
    <property type="protein sequence ID" value="KAF2664649.1"/>
    <property type="molecule type" value="Genomic_DNA"/>
</dbReference>
<evidence type="ECO:0000256" key="1">
    <source>
        <dbReference type="ARBA" id="ARBA00004629"/>
    </source>
</evidence>
<dbReference type="PANTHER" id="PTHR14030:SF4">
    <property type="entry name" value="BUB1 KINASE, ISOFORM A-RELATED"/>
    <property type="match status" value="1"/>
</dbReference>
<dbReference type="SMART" id="SM00777">
    <property type="entry name" value="Mad3_BUB1_I"/>
    <property type="match status" value="1"/>
</dbReference>
<keyword evidence="2" id="KW-0158">Chromosome</keyword>
<evidence type="ECO:0000313" key="9">
    <source>
        <dbReference type="Proteomes" id="UP000799302"/>
    </source>
</evidence>
<dbReference type="Gene3D" id="1.10.510.10">
    <property type="entry name" value="Transferase(Phosphotransferase) domain 1"/>
    <property type="match status" value="1"/>
</dbReference>
<dbReference type="SUPFAM" id="SSF56112">
    <property type="entry name" value="Protein kinase-like (PK-like)"/>
    <property type="match status" value="1"/>
</dbReference>
<dbReference type="PROSITE" id="PS00108">
    <property type="entry name" value="PROTEIN_KINASE_ST"/>
    <property type="match status" value="1"/>
</dbReference>
<evidence type="ECO:0000256" key="4">
    <source>
        <dbReference type="ARBA" id="ARBA00023328"/>
    </source>
</evidence>
<dbReference type="PANTHER" id="PTHR14030">
    <property type="entry name" value="MITOTIC CHECKPOINT SERINE/THREONINE-PROTEIN KINASE BUB1"/>
    <property type="match status" value="1"/>
</dbReference>
<feature type="domain" description="Protein kinase" evidence="6">
    <location>
        <begin position="884"/>
        <end position="1220"/>
    </location>
</feature>
<dbReference type="GO" id="GO:0032991">
    <property type="term" value="C:protein-containing complex"/>
    <property type="evidence" value="ECO:0007669"/>
    <property type="project" value="UniProtKB-ARBA"/>
</dbReference>
<dbReference type="GO" id="GO:0005634">
    <property type="term" value="C:nucleus"/>
    <property type="evidence" value="ECO:0007669"/>
    <property type="project" value="TreeGrafter"/>
</dbReference>
<proteinExistence type="predicted"/>
<feature type="region of interest" description="Disordered" evidence="5">
    <location>
        <begin position="405"/>
        <end position="464"/>
    </location>
</feature>
<feature type="compositionally biased region" description="Basic and acidic residues" evidence="5">
    <location>
        <begin position="297"/>
        <end position="317"/>
    </location>
</feature>
<evidence type="ECO:0000256" key="5">
    <source>
        <dbReference type="SAM" id="MobiDB-lite"/>
    </source>
</evidence>
<feature type="compositionally biased region" description="Low complexity" evidence="5">
    <location>
        <begin position="272"/>
        <end position="289"/>
    </location>
</feature>
<dbReference type="InterPro" id="IPR013212">
    <property type="entry name" value="Mad3/Bub1_I"/>
</dbReference>
<dbReference type="AlphaFoldDB" id="A0A6A6TX61"/>
<name>A0A6A6TX61_9PEZI</name>
<dbReference type="PROSITE" id="PS50011">
    <property type="entry name" value="PROTEIN_KINASE_DOM"/>
    <property type="match status" value="1"/>
</dbReference>
<feature type="region of interest" description="Disordered" evidence="5">
    <location>
        <begin position="551"/>
        <end position="575"/>
    </location>
</feature>
<keyword evidence="4" id="KW-0137">Centromere</keyword>
<evidence type="ECO:0000256" key="3">
    <source>
        <dbReference type="ARBA" id="ARBA00022838"/>
    </source>
</evidence>
<dbReference type="CDD" id="cd13981">
    <property type="entry name" value="STKc_Bub1_BubR1"/>
    <property type="match status" value="1"/>
</dbReference>
<keyword evidence="3" id="KW-0995">Kinetochore</keyword>
<dbReference type="OrthoDB" id="248495at2759"/>
<dbReference type="GO" id="GO:0000776">
    <property type="term" value="C:kinetochore"/>
    <property type="evidence" value="ECO:0007669"/>
    <property type="project" value="UniProtKB-KW"/>
</dbReference>
<organism evidence="8 9">
    <name type="scientific">Microthyrium microscopicum</name>
    <dbReference type="NCBI Taxonomy" id="703497"/>
    <lineage>
        <taxon>Eukaryota</taxon>
        <taxon>Fungi</taxon>
        <taxon>Dikarya</taxon>
        <taxon>Ascomycota</taxon>
        <taxon>Pezizomycotina</taxon>
        <taxon>Dothideomycetes</taxon>
        <taxon>Dothideomycetes incertae sedis</taxon>
        <taxon>Microthyriales</taxon>
        <taxon>Microthyriaceae</taxon>
        <taxon>Microthyrium</taxon>
    </lineage>
</organism>
<dbReference type="Gene3D" id="1.25.40.430">
    <property type="match status" value="1"/>
</dbReference>
<gene>
    <name evidence="8" type="ORF">BT63DRAFT_429406</name>
</gene>
<evidence type="ECO:0000313" key="8">
    <source>
        <dbReference type="EMBL" id="KAF2664649.1"/>
    </source>
</evidence>
<keyword evidence="9" id="KW-1185">Reference proteome</keyword>
<dbReference type="InterPro" id="IPR000719">
    <property type="entry name" value="Prot_kinase_dom"/>
</dbReference>
<feature type="domain" description="BUB1 N-terminal" evidence="7">
    <location>
        <begin position="66"/>
        <end position="226"/>
    </location>
</feature>